<gene>
    <name evidence="1" type="ORF">SY85_11720</name>
</gene>
<dbReference type="PATRIC" id="fig|1492898.3.peg.2530"/>
<proteinExistence type="predicted"/>
<evidence type="ECO:0000313" key="2">
    <source>
        <dbReference type="Proteomes" id="UP000077177"/>
    </source>
</evidence>
<evidence type="ECO:0000313" key="1">
    <source>
        <dbReference type="EMBL" id="ANE51070.1"/>
    </source>
</evidence>
<reference evidence="2" key="1">
    <citation type="submission" date="2015-01" db="EMBL/GenBank/DDBJ databases">
        <title>Flavisolibacter sp./LCS9/ whole genome sequencing.</title>
        <authorList>
            <person name="Kim M.K."/>
            <person name="Srinivasan S."/>
            <person name="Lee J.-J."/>
        </authorList>
    </citation>
    <scope>NUCLEOTIDE SEQUENCE [LARGE SCALE GENOMIC DNA]</scope>
    <source>
        <strain evidence="2">LCS9</strain>
    </source>
</reference>
<dbReference type="EMBL" id="CP011390">
    <property type="protein sequence ID" value="ANE51070.1"/>
    <property type="molecule type" value="Genomic_DNA"/>
</dbReference>
<dbReference type="OrthoDB" id="982342at2"/>
<dbReference type="AlphaFoldDB" id="A0A172TVK6"/>
<keyword evidence="2" id="KW-1185">Reference proteome</keyword>
<dbReference type="RefSeq" id="WP_066404691.1">
    <property type="nucleotide sequence ID" value="NZ_CP011390.1"/>
</dbReference>
<protein>
    <submittedName>
        <fullName evidence="1">Uncharacterized protein</fullName>
    </submittedName>
</protein>
<sequence length="192" mass="22268">MGLDIQLSVNNADEVLTPDYYENKEIDSFYKHNLSRTFCNFMCKQDAVSGEPELDQIGRITSVDIVPLYDMNKYWVPESIEHQLSFAETEEEKQQIFERINTDRARLETNLEIVLSTVSTLIEKISNIQNLPELLNDNGFDSLNNNYYFSDFNIDKGDGYIGNNFGQDLRNFKRFLEYVKSKGSTGVYFIYG</sequence>
<dbReference type="Proteomes" id="UP000077177">
    <property type="component" value="Chromosome"/>
</dbReference>
<reference evidence="1 2" key="2">
    <citation type="journal article" date="2016" name="Int. J. Syst. Evol. Microbiol.">
        <title>Flavisolibacter tropicus sp. nov., isolated from tropical soil.</title>
        <authorList>
            <person name="Lee J.J."/>
            <person name="Kang M.S."/>
            <person name="Kim G.S."/>
            <person name="Lee C.S."/>
            <person name="Lim S."/>
            <person name="Lee J."/>
            <person name="Roh S.H."/>
            <person name="Kang H."/>
            <person name="Ha J.M."/>
            <person name="Bae S."/>
            <person name="Jung H.Y."/>
            <person name="Kim M.K."/>
        </authorList>
    </citation>
    <scope>NUCLEOTIDE SEQUENCE [LARGE SCALE GENOMIC DNA]</scope>
    <source>
        <strain evidence="1 2">LCS9</strain>
    </source>
</reference>
<organism evidence="1 2">
    <name type="scientific">Flavisolibacter tropicus</name>
    <dbReference type="NCBI Taxonomy" id="1492898"/>
    <lineage>
        <taxon>Bacteria</taxon>
        <taxon>Pseudomonadati</taxon>
        <taxon>Bacteroidota</taxon>
        <taxon>Chitinophagia</taxon>
        <taxon>Chitinophagales</taxon>
        <taxon>Chitinophagaceae</taxon>
        <taxon>Flavisolibacter</taxon>
    </lineage>
</organism>
<name>A0A172TVK6_9BACT</name>
<dbReference type="KEGG" id="fla:SY85_11720"/>
<accession>A0A172TVK6</accession>